<evidence type="ECO:0000313" key="2">
    <source>
        <dbReference type="EMBL" id="DAD46697.1"/>
    </source>
</evidence>
<dbReference type="AlphaFoldDB" id="A0A822ZP69"/>
<feature type="region of interest" description="Disordered" evidence="1">
    <location>
        <begin position="78"/>
        <end position="111"/>
    </location>
</feature>
<evidence type="ECO:0000256" key="1">
    <source>
        <dbReference type="SAM" id="MobiDB-lite"/>
    </source>
</evidence>
<proteinExistence type="predicted"/>
<organism evidence="2 3">
    <name type="scientific">Nelumbo nucifera</name>
    <name type="common">Sacred lotus</name>
    <dbReference type="NCBI Taxonomy" id="4432"/>
    <lineage>
        <taxon>Eukaryota</taxon>
        <taxon>Viridiplantae</taxon>
        <taxon>Streptophyta</taxon>
        <taxon>Embryophyta</taxon>
        <taxon>Tracheophyta</taxon>
        <taxon>Spermatophyta</taxon>
        <taxon>Magnoliopsida</taxon>
        <taxon>Proteales</taxon>
        <taxon>Nelumbonaceae</taxon>
        <taxon>Nelumbo</taxon>
    </lineage>
</organism>
<sequence>MESNKPIKSSFSDFGLLEICQAINDISACSSDISGELQRQNLSSDIFDNTSRENLKLVVRIYVGGLQSPPITIKHSAAAKLRRRGTRTRGNCSIKPLCMRGTRSPSQTQEL</sequence>
<dbReference type="Proteomes" id="UP000607653">
    <property type="component" value="Unassembled WGS sequence"/>
</dbReference>
<dbReference type="EMBL" id="DUZY01000008">
    <property type="protein sequence ID" value="DAD46697.1"/>
    <property type="molecule type" value="Genomic_DNA"/>
</dbReference>
<gene>
    <name evidence="2" type="ORF">HUJ06_016634</name>
</gene>
<comment type="caution">
    <text evidence="2">The sequence shown here is derived from an EMBL/GenBank/DDBJ whole genome shotgun (WGS) entry which is preliminary data.</text>
</comment>
<evidence type="ECO:0000313" key="3">
    <source>
        <dbReference type="Proteomes" id="UP000607653"/>
    </source>
</evidence>
<accession>A0A822ZP69</accession>
<protein>
    <submittedName>
        <fullName evidence="2">Uncharacterized protein</fullName>
    </submittedName>
</protein>
<keyword evidence="3" id="KW-1185">Reference proteome</keyword>
<name>A0A822ZP69_NELNU</name>
<reference evidence="2 3" key="1">
    <citation type="journal article" date="2020" name="Mol. Biol. Evol.">
        <title>Distinct Expression and Methylation Patterns for Genes with Different Fates following a Single Whole-Genome Duplication in Flowering Plants.</title>
        <authorList>
            <person name="Shi T."/>
            <person name="Rahmani R.S."/>
            <person name="Gugger P.F."/>
            <person name="Wang M."/>
            <person name="Li H."/>
            <person name="Zhang Y."/>
            <person name="Li Z."/>
            <person name="Wang Q."/>
            <person name="Van de Peer Y."/>
            <person name="Marchal K."/>
            <person name="Chen J."/>
        </authorList>
    </citation>
    <scope>NUCLEOTIDE SEQUENCE [LARGE SCALE GENOMIC DNA]</scope>
    <source>
        <tissue evidence="2">Leaf</tissue>
    </source>
</reference>